<dbReference type="OrthoDB" id="9808473at2"/>
<proteinExistence type="predicted"/>
<gene>
    <name evidence="1" type="ORF">LV89_00255</name>
</gene>
<dbReference type="Pfam" id="PF11306">
    <property type="entry name" value="DUF3108"/>
    <property type="match status" value="1"/>
</dbReference>
<sequence length="264" mass="30781">MKRLFFAASFLIAALSFKSAERERVIEQSSFTTGEHIEYRVHYGFVNAAEAIVDVDDKFQNSNGRQCYKVDIVARTLGMTDWFTKVRDVWTSYIDSALILPQQFYQKKQEGTYKNEQKIVFNHNLNTAKQYDLDDDNEKKTYKVPDNIQDVVSGYYFLRTIDFSKMNVGESVPVTFFFEGEVYNMRLKYRGKEVVKTKFGKINTFKITPQLPKNNFFQDEESVKLWVTDDANKIPVRAEVELKIGSLALDIKKFGGLRNTMKFY</sequence>
<dbReference type="AlphaFoldDB" id="A0A316EGG9"/>
<accession>A0A316EGG9</accession>
<evidence type="ECO:0000313" key="1">
    <source>
        <dbReference type="EMBL" id="PWK29415.1"/>
    </source>
</evidence>
<dbReference type="Proteomes" id="UP000245489">
    <property type="component" value="Unassembled WGS sequence"/>
</dbReference>
<keyword evidence="2" id="KW-1185">Reference proteome</keyword>
<reference evidence="1 2" key="1">
    <citation type="submission" date="2018-05" db="EMBL/GenBank/DDBJ databases">
        <title>Genomic Encyclopedia of Archaeal and Bacterial Type Strains, Phase II (KMG-II): from individual species to whole genera.</title>
        <authorList>
            <person name="Goeker M."/>
        </authorList>
    </citation>
    <scope>NUCLEOTIDE SEQUENCE [LARGE SCALE GENOMIC DNA]</scope>
    <source>
        <strain evidence="1 2">DSM 22214</strain>
    </source>
</reference>
<dbReference type="RefSeq" id="WP_109741039.1">
    <property type="nucleotide sequence ID" value="NZ_QGGO01000001.1"/>
</dbReference>
<dbReference type="EMBL" id="QGGO01000001">
    <property type="protein sequence ID" value="PWK29415.1"/>
    <property type="molecule type" value="Genomic_DNA"/>
</dbReference>
<protein>
    <submittedName>
        <fullName evidence="1">Uncharacterized protein DUF3108</fullName>
    </submittedName>
</protein>
<organism evidence="1 2">
    <name type="scientific">Arcicella aurantiaca</name>
    <dbReference type="NCBI Taxonomy" id="591202"/>
    <lineage>
        <taxon>Bacteria</taxon>
        <taxon>Pseudomonadati</taxon>
        <taxon>Bacteroidota</taxon>
        <taxon>Cytophagia</taxon>
        <taxon>Cytophagales</taxon>
        <taxon>Flectobacillaceae</taxon>
        <taxon>Arcicella</taxon>
    </lineage>
</organism>
<name>A0A316EGG9_9BACT</name>
<dbReference type="InterPro" id="IPR021457">
    <property type="entry name" value="DUF3108"/>
</dbReference>
<comment type="caution">
    <text evidence="1">The sequence shown here is derived from an EMBL/GenBank/DDBJ whole genome shotgun (WGS) entry which is preliminary data.</text>
</comment>
<evidence type="ECO:0000313" key="2">
    <source>
        <dbReference type="Proteomes" id="UP000245489"/>
    </source>
</evidence>